<feature type="compositionally biased region" description="Low complexity" evidence="1">
    <location>
        <begin position="163"/>
        <end position="172"/>
    </location>
</feature>
<dbReference type="AlphaFoldDB" id="A0A2P6V9N9"/>
<feature type="region of interest" description="Disordered" evidence="1">
    <location>
        <begin position="209"/>
        <end position="228"/>
    </location>
</feature>
<dbReference type="Proteomes" id="UP000239649">
    <property type="component" value="Unassembled WGS sequence"/>
</dbReference>
<keyword evidence="3" id="KW-1185">Reference proteome</keyword>
<feature type="region of interest" description="Disordered" evidence="1">
    <location>
        <begin position="159"/>
        <end position="189"/>
    </location>
</feature>
<evidence type="ECO:0000313" key="2">
    <source>
        <dbReference type="EMBL" id="PSC70798.1"/>
    </source>
</evidence>
<reference evidence="2 3" key="1">
    <citation type="journal article" date="2018" name="Plant J.">
        <title>Genome sequences of Chlorella sorokiniana UTEX 1602 and Micractinium conductrix SAG 241.80: implications to maltose excretion by a green alga.</title>
        <authorList>
            <person name="Arriola M.B."/>
            <person name="Velmurugan N."/>
            <person name="Zhang Y."/>
            <person name="Plunkett M.H."/>
            <person name="Hondzo H."/>
            <person name="Barney B.M."/>
        </authorList>
    </citation>
    <scope>NUCLEOTIDE SEQUENCE [LARGE SCALE GENOMIC DNA]</scope>
    <source>
        <strain evidence="2 3">SAG 241.80</strain>
    </source>
</reference>
<dbReference type="EMBL" id="LHPF02000018">
    <property type="protein sequence ID" value="PSC70798.1"/>
    <property type="molecule type" value="Genomic_DNA"/>
</dbReference>
<feature type="region of interest" description="Disordered" evidence="1">
    <location>
        <begin position="1"/>
        <end position="29"/>
    </location>
</feature>
<dbReference type="OrthoDB" id="10441501at2759"/>
<comment type="caution">
    <text evidence="2">The sequence shown here is derived from an EMBL/GenBank/DDBJ whole genome shotgun (WGS) entry which is preliminary data.</text>
</comment>
<protein>
    <submittedName>
        <fullName evidence="2">Uncharacterized protein</fullName>
    </submittedName>
</protein>
<accession>A0A2P6V9N9</accession>
<evidence type="ECO:0000256" key="1">
    <source>
        <dbReference type="SAM" id="MobiDB-lite"/>
    </source>
</evidence>
<gene>
    <name evidence="2" type="ORF">C2E20_5857</name>
</gene>
<evidence type="ECO:0000313" key="3">
    <source>
        <dbReference type="Proteomes" id="UP000239649"/>
    </source>
</evidence>
<name>A0A2P6V9N9_9CHLO</name>
<proteinExistence type="predicted"/>
<organism evidence="2 3">
    <name type="scientific">Micractinium conductrix</name>
    <dbReference type="NCBI Taxonomy" id="554055"/>
    <lineage>
        <taxon>Eukaryota</taxon>
        <taxon>Viridiplantae</taxon>
        <taxon>Chlorophyta</taxon>
        <taxon>core chlorophytes</taxon>
        <taxon>Trebouxiophyceae</taxon>
        <taxon>Chlorellales</taxon>
        <taxon>Chlorellaceae</taxon>
        <taxon>Chlorella clade</taxon>
        <taxon>Micractinium</taxon>
    </lineage>
</organism>
<sequence>MVSSAGKPMVQPHGSTDGDSDEGEGAAGARAAQGFVSAAGEGVEDVAAAVAAAVVATAAATGCTALAACMQQRLAHSTAGSAAAMGIEQQAKRPYTAPAEATAPTTLPQLAREHAGEHSARLLCLSSVNDPQNYGLAASPQGTGEPAYYWLGNSLSEPKETVAPASSRASSPRPLPGHGFRTAASKQTQQRIVFRSSMADPEVYLRFRNSMADPPLPPLDGAASSGQT</sequence>